<evidence type="ECO:0000313" key="2">
    <source>
        <dbReference type="Proteomes" id="UP000295431"/>
    </source>
</evidence>
<reference evidence="1 2" key="1">
    <citation type="submission" date="2019-03" db="EMBL/GenBank/DDBJ databases">
        <title>Draft genome sequences of novel Actinobacteria.</title>
        <authorList>
            <person name="Sahin N."/>
            <person name="Ay H."/>
            <person name="Saygin H."/>
        </authorList>
    </citation>
    <scope>NUCLEOTIDE SEQUENCE [LARGE SCALE GENOMIC DNA]</scope>
    <source>
        <strain evidence="1 2">DSM 45347</strain>
    </source>
</reference>
<protein>
    <submittedName>
        <fullName evidence="1">Uncharacterized protein</fullName>
    </submittedName>
</protein>
<dbReference type="AlphaFoldDB" id="A0A4R4NZI0"/>
<proteinExistence type="predicted"/>
<dbReference type="RefSeq" id="WP_131939972.1">
    <property type="nucleotide sequence ID" value="NZ_BAAAMX010000061.1"/>
</dbReference>
<name>A0A4R4NZI0_9ACTN</name>
<accession>A0A4R4NZI0</accession>
<dbReference type="Proteomes" id="UP000295431">
    <property type="component" value="Unassembled WGS sequence"/>
</dbReference>
<comment type="caution">
    <text evidence="1">The sequence shown here is derived from an EMBL/GenBank/DDBJ whole genome shotgun (WGS) entry which is preliminary data.</text>
</comment>
<sequence>MPQRERITFLVRLNERFVRVAGLLTAFTSIDGYPVLNVIPHKIPGRAATVGCRYRDGQWWFYDVRTGAPIRPANELDAAASQIRVAMSQVTR</sequence>
<keyword evidence="2" id="KW-1185">Reference proteome</keyword>
<dbReference type="OrthoDB" id="3479292at2"/>
<organism evidence="1 2">
    <name type="scientific">Actinomadura bangladeshensis</name>
    <dbReference type="NCBI Taxonomy" id="453573"/>
    <lineage>
        <taxon>Bacteria</taxon>
        <taxon>Bacillati</taxon>
        <taxon>Actinomycetota</taxon>
        <taxon>Actinomycetes</taxon>
        <taxon>Streptosporangiales</taxon>
        <taxon>Thermomonosporaceae</taxon>
        <taxon>Actinomadura</taxon>
    </lineage>
</organism>
<dbReference type="EMBL" id="SMJW01000073">
    <property type="protein sequence ID" value="TDC15015.1"/>
    <property type="molecule type" value="Genomic_DNA"/>
</dbReference>
<evidence type="ECO:0000313" key="1">
    <source>
        <dbReference type="EMBL" id="TDC15015.1"/>
    </source>
</evidence>
<gene>
    <name evidence="1" type="ORF">E1284_16495</name>
</gene>